<name>A0A939F0U0_9ACTN</name>
<proteinExistence type="predicted"/>
<protein>
    <recommendedName>
        <fullName evidence="3">Transposase</fullName>
    </recommendedName>
</protein>
<reference evidence="1" key="1">
    <citation type="submission" date="2021-03" db="EMBL/GenBank/DDBJ databases">
        <title>Streptomyces poriferae sp. nov., a novel marine sponge-derived Actinobacteria species with anti-MRSA activity.</title>
        <authorList>
            <person name="Sandoval-Powers M."/>
            <person name="Kralova S."/>
            <person name="Nguyen G.-S."/>
            <person name="Fawwal D."/>
            <person name="Degnes K."/>
            <person name="Klinkenberg G."/>
            <person name="Sletta H."/>
            <person name="Wentzel A."/>
            <person name="Liles M.R."/>
        </authorList>
    </citation>
    <scope>NUCLEOTIDE SEQUENCE</scope>
    <source>
        <strain evidence="1">DSM 41794</strain>
    </source>
</reference>
<dbReference type="AlphaFoldDB" id="A0A939F0U0"/>
<gene>
    <name evidence="1" type="ORF">J0695_01160</name>
</gene>
<sequence length="70" mass="7766">MAVTRYPEGSKRDAVGLVMSSGRSVNSEAKVSRSRFYRWRRTATARAARQAVEVGLAARIRKVHQDSDGT</sequence>
<dbReference type="EMBL" id="JAFLRJ010000007">
    <property type="protein sequence ID" value="MBO0510426.1"/>
    <property type="molecule type" value="Genomic_DNA"/>
</dbReference>
<keyword evidence="2" id="KW-1185">Reference proteome</keyword>
<evidence type="ECO:0000313" key="2">
    <source>
        <dbReference type="Proteomes" id="UP000664167"/>
    </source>
</evidence>
<comment type="caution">
    <text evidence="1">The sequence shown here is derived from an EMBL/GenBank/DDBJ whole genome shotgun (WGS) entry which is preliminary data.</text>
</comment>
<evidence type="ECO:0000313" key="1">
    <source>
        <dbReference type="EMBL" id="MBO0510426.1"/>
    </source>
</evidence>
<organism evidence="1 2">
    <name type="scientific">Streptomyces beijiangensis</name>
    <dbReference type="NCBI Taxonomy" id="163361"/>
    <lineage>
        <taxon>Bacteria</taxon>
        <taxon>Bacillati</taxon>
        <taxon>Actinomycetota</taxon>
        <taxon>Actinomycetes</taxon>
        <taxon>Kitasatosporales</taxon>
        <taxon>Streptomycetaceae</taxon>
        <taxon>Streptomyces</taxon>
    </lineage>
</organism>
<dbReference type="RefSeq" id="WP_206959221.1">
    <property type="nucleotide sequence ID" value="NZ_BAAAJJ010000008.1"/>
</dbReference>
<dbReference type="Proteomes" id="UP000664167">
    <property type="component" value="Unassembled WGS sequence"/>
</dbReference>
<evidence type="ECO:0008006" key="3">
    <source>
        <dbReference type="Google" id="ProtNLM"/>
    </source>
</evidence>
<accession>A0A939F0U0</accession>